<gene>
    <name evidence="2" type="ORF">M6B38_107385</name>
</gene>
<dbReference type="InterPro" id="IPR036175">
    <property type="entry name" value="Sec23/24_helical_dom_sf"/>
</dbReference>
<dbReference type="InterPro" id="IPR006900">
    <property type="entry name" value="Sec23/24_helical_dom"/>
</dbReference>
<keyword evidence="3" id="KW-1185">Reference proteome</keyword>
<sequence length="301" mass="34253">MVISSLIHSMRMSSILSVVIHLPHMHMTLSLRIRLVSPGTLMLPLYRLHFNIVLLCLRMRPQMAGQILLLGPNLLSRRLRIRTLQYGTAANINELYDGVDSESILSILVHKVILASLEQGVREGRMLLHDWLVILTAQYNDAYKLVQYDNGTSVSRVDVAFLQCPQLQPLPRLVFALLRNPLLRFHEDGVHPDYRIYLQCLFSALEPTSLNQAIYPVLTSYATPDKQAYPRHSLSRAALITSGSPIFFLDAFTNLIVYYSSTADPSLPFPPPHDCLLRSMINRLKQERISHQNLHLSGRPR</sequence>
<evidence type="ECO:0000313" key="2">
    <source>
        <dbReference type="EMBL" id="KAJ6803217.1"/>
    </source>
</evidence>
<accession>A0AAX6EGG3</accession>
<feature type="domain" description="Sec23/Sec24 helical" evidence="1">
    <location>
        <begin position="100"/>
        <end position="210"/>
    </location>
</feature>
<organism evidence="2 3">
    <name type="scientific">Iris pallida</name>
    <name type="common">Sweet iris</name>
    <dbReference type="NCBI Taxonomy" id="29817"/>
    <lineage>
        <taxon>Eukaryota</taxon>
        <taxon>Viridiplantae</taxon>
        <taxon>Streptophyta</taxon>
        <taxon>Embryophyta</taxon>
        <taxon>Tracheophyta</taxon>
        <taxon>Spermatophyta</taxon>
        <taxon>Magnoliopsida</taxon>
        <taxon>Liliopsida</taxon>
        <taxon>Asparagales</taxon>
        <taxon>Iridaceae</taxon>
        <taxon>Iridoideae</taxon>
        <taxon>Irideae</taxon>
        <taxon>Iris</taxon>
    </lineage>
</organism>
<dbReference type="GO" id="GO:0070971">
    <property type="term" value="C:endoplasmic reticulum exit site"/>
    <property type="evidence" value="ECO:0007669"/>
    <property type="project" value="TreeGrafter"/>
</dbReference>
<protein>
    <submittedName>
        <fullName evidence="2">Protein transport protein SEC23</fullName>
    </submittedName>
</protein>
<reference evidence="2" key="1">
    <citation type="journal article" date="2023" name="GigaByte">
        <title>Genome assembly of the bearded iris, Iris pallida Lam.</title>
        <authorList>
            <person name="Bruccoleri R.E."/>
            <person name="Oakeley E.J."/>
            <person name="Faust A.M.E."/>
            <person name="Altorfer M."/>
            <person name="Dessus-Babus S."/>
            <person name="Burckhardt D."/>
            <person name="Oertli M."/>
            <person name="Naumann U."/>
            <person name="Petersen F."/>
            <person name="Wong J."/>
        </authorList>
    </citation>
    <scope>NUCLEOTIDE SEQUENCE</scope>
    <source>
        <strain evidence="2">GSM-AAB239-AS_SAM_17_03QT</strain>
    </source>
</reference>
<dbReference type="AlphaFoldDB" id="A0AAX6EGG3"/>
<dbReference type="PANTHER" id="PTHR13803:SF17">
    <property type="entry name" value="PROTEIN TRANSPORT PROTEIN SEC24"/>
    <property type="match status" value="1"/>
</dbReference>
<dbReference type="GO" id="GO:0006886">
    <property type="term" value="P:intracellular protein transport"/>
    <property type="evidence" value="ECO:0007669"/>
    <property type="project" value="InterPro"/>
</dbReference>
<proteinExistence type="predicted"/>
<dbReference type="PANTHER" id="PTHR13803">
    <property type="entry name" value="SEC24-RELATED PROTEIN"/>
    <property type="match status" value="1"/>
</dbReference>
<dbReference type="GO" id="GO:0000149">
    <property type="term" value="F:SNARE binding"/>
    <property type="evidence" value="ECO:0007669"/>
    <property type="project" value="TreeGrafter"/>
</dbReference>
<dbReference type="GO" id="GO:0090110">
    <property type="term" value="P:COPII-coated vesicle cargo loading"/>
    <property type="evidence" value="ECO:0007669"/>
    <property type="project" value="TreeGrafter"/>
</dbReference>
<evidence type="ECO:0000313" key="3">
    <source>
        <dbReference type="Proteomes" id="UP001140949"/>
    </source>
</evidence>
<name>A0AAX6EGG3_IRIPA</name>
<comment type="caution">
    <text evidence="2">The sequence shown here is derived from an EMBL/GenBank/DDBJ whole genome shotgun (WGS) entry which is preliminary data.</text>
</comment>
<evidence type="ECO:0000259" key="1">
    <source>
        <dbReference type="Pfam" id="PF04815"/>
    </source>
</evidence>
<dbReference type="Pfam" id="PF04815">
    <property type="entry name" value="Sec23_helical"/>
    <property type="match status" value="1"/>
</dbReference>
<reference evidence="2" key="2">
    <citation type="submission" date="2023-04" db="EMBL/GenBank/DDBJ databases">
        <authorList>
            <person name="Bruccoleri R.E."/>
            <person name="Oakeley E.J."/>
            <person name="Faust A.-M."/>
            <person name="Dessus-Babus S."/>
            <person name="Altorfer M."/>
            <person name="Burckhardt D."/>
            <person name="Oertli M."/>
            <person name="Naumann U."/>
            <person name="Petersen F."/>
            <person name="Wong J."/>
        </authorList>
    </citation>
    <scope>NUCLEOTIDE SEQUENCE</scope>
    <source>
        <strain evidence="2">GSM-AAB239-AS_SAM_17_03QT</strain>
        <tissue evidence="2">Leaf</tissue>
    </source>
</reference>
<dbReference type="EMBL" id="JANAVB010036615">
    <property type="protein sequence ID" value="KAJ6803217.1"/>
    <property type="molecule type" value="Genomic_DNA"/>
</dbReference>
<dbReference type="Gene3D" id="1.20.120.730">
    <property type="entry name" value="Sec23/Sec24 helical domain"/>
    <property type="match status" value="1"/>
</dbReference>
<dbReference type="InterPro" id="IPR050550">
    <property type="entry name" value="SEC23_SEC24_subfamily"/>
</dbReference>
<dbReference type="GO" id="GO:0008270">
    <property type="term" value="F:zinc ion binding"/>
    <property type="evidence" value="ECO:0007669"/>
    <property type="project" value="TreeGrafter"/>
</dbReference>
<dbReference type="GO" id="GO:0030127">
    <property type="term" value="C:COPII vesicle coat"/>
    <property type="evidence" value="ECO:0007669"/>
    <property type="project" value="InterPro"/>
</dbReference>
<dbReference type="Proteomes" id="UP001140949">
    <property type="component" value="Unassembled WGS sequence"/>
</dbReference>
<dbReference type="SUPFAM" id="SSF81811">
    <property type="entry name" value="Helical domain of Sec23/24"/>
    <property type="match status" value="1"/>
</dbReference>